<dbReference type="PANTHER" id="PTHR30055">
    <property type="entry name" value="HTH-TYPE TRANSCRIPTIONAL REGULATOR RUTR"/>
    <property type="match status" value="1"/>
</dbReference>
<dbReference type="RefSeq" id="WP_086679354.1">
    <property type="nucleotide sequence ID" value="NZ_FNUJ01000016.1"/>
</dbReference>
<evidence type="ECO:0000256" key="5">
    <source>
        <dbReference type="SAM" id="MobiDB-lite"/>
    </source>
</evidence>
<dbReference type="InterPro" id="IPR050109">
    <property type="entry name" value="HTH-type_TetR-like_transc_reg"/>
</dbReference>
<dbReference type="PANTHER" id="PTHR30055:SF234">
    <property type="entry name" value="HTH-TYPE TRANSCRIPTIONAL REGULATOR BETI"/>
    <property type="match status" value="1"/>
</dbReference>
<evidence type="ECO:0000259" key="6">
    <source>
        <dbReference type="PROSITE" id="PS50977"/>
    </source>
</evidence>
<evidence type="ECO:0000256" key="2">
    <source>
        <dbReference type="ARBA" id="ARBA00023125"/>
    </source>
</evidence>
<dbReference type="PROSITE" id="PS50977">
    <property type="entry name" value="HTH_TETR_2"/>
    <property type="match status" value="1"/>
</dbReference>
<evidence type="ECO:0000256" key="4">
    <source>
        <dbReference type="PROSITE-ProRule" id="PRU00335"/>
    </source>
</evidence>
<gene>
    <name evidence="7" type="ORF">SAMN05421837_11684</name>
</gene>
<evidence type="ECO:0000313" key="8">
    <source>
        <dbReference type="Proteomes" id="UP000198878"/>
    </source>
</evidence>
<dbReference type="STRING" id="218821.SAMN05421837_11684"/>
<dbReference type="Pfam" id="PF00440">
    <property type="entry name" value="TetR_N"/>
    <property type="match status" value="1"/>
</dbReference>
<proteinExistence type="predicted"/>
<dbReference type="Proteomes" id="UP000198878">
    <property type="component" value="Unassembled WGS sequence"/>
</dbReference>
<accession>A0A1H5RHR1</accession>
<keyword evidence="8" id="KW-1185">Reference proteome</keyword>
<organism evidence="7 8">
    <name type="scientific">Amycolatopsis pretoriensis</name>
    <dbReference type="NCBI Taxonomy" id="218821"/>
    <lineage>
        <taxon>Bacteria</taxon>
        <taxon>Bacillati</taxon>
        <taxon>Actinomycetota</taxon>
        <taxon>Actinomycetes</taxon>
        <taxon>Pseudonocardiales</taxon>
        <taxon>Pseudonocardiaceae</taxon>
        <taxon>Amycolatopsis</taxon>
    </lineage>
</organism>
<dbReference type="PRINTS" id="PR00455">
    <property type="entry name" value="HTHTETR"/>
</dbReference>
<evidence type="ECO:0000313" key="7">
    <source>
        <dbReference type="EMBL" id="SEF37906.1"/>
    </source>
</evidence>
<dbReference type="GO" id="GO:0003700">
    <property type="term" value="F:DNA-binding transcription factor activity"/>
    <property type="evidence" value="ECO:0007669"/>
    <property type="project" value="TreeGrafter"/>
</dbReference>
<feature type="domain" description="HTH tetR-type" evidence="6">
    <location>
        <begin position="19"/>
        <end position="79"/>
    </location>
</feature>
<feature type="DNA-binding region" description="H-T-H motif" evidence="4">
    <location>
        <begin position="42"/>
        <end position="61"/>
    </location>
</feature>
<keyword evidence="1" id="KW-0805">Transcription regulation</keyword>
<dbReference type="GO" id="GO:0000976">
    <property type="term" value="F:transcription cis-regulatory region binding"/>
    <property type="evidence" value="ECO:0007669"/>
    <property type="project" value="TreeGrafter"/>
</dbReference>
<keyword evidence="2 4" id="KW-0238">DNA-binding</keyword>
<dbReference type="InterPro" id="IPR009057">
    <property type="entry name" value="Homeodomain-like_sf"/>
</dbReference>
<feature type="region of interest" description="Disordered" evidence="5">
    <location>
        <begin position="1"/>
        <end position="20"/>
    </location>
</feature>
<dbReference type="EMBL" id="FNUJ01000016">
    <property type="protein sequence ID" value="SEF37906.1"/>
    <property type="molecule type" value="Genomic_DNA"/>
</dbReference>
<dbReference type="InterPro" id="IPR001647">
    <property type="entry name" value="HTH_TetR"/>
</dbReference>
<protein>
    <submittedName>
        <fullName evidence="7">DNA-binding transcriptional regulator, AcrR family</fullName>
    </submittedName>
</protein>
<keyword evidence="3" id="KW-0804">Transcription</keyword>
<evidence type="ECO:0000256" key="3">
    <source>
        <dbReference type="ARBA" id="ARBA00023163"/>
    </source>
</evidence>
<reference evidence="8" key="1">
    <citation type="submission" date="2016-10" db="EMBL/GenBank/DDBJ databases">
        <authorList>
            <person name="Varghese N."/>
            <person name="Submissions S."/>
        </authorList>
    </citation>
    <scope>NUCLEOTIDE SEQUENCE [LARGE SCALE GENOMIC DNA]</scope>
    <source>
        <strain evidence="8">DSM 44654</strain>
    </source>
</reference>
<dbReference type="OrthoDB" id="4823039at2"/>
<name>A0A1H5RHR1_9PSEU</name>
<evidence type="ECO:0000256" key="1">
    <source>
        <dbReference type="ARBA" id="ARBA00023015"/>
    </source>
</evidence>
<dbReference type="AlphaFoldDB" id="A0A1H5RHR1"/>
<dbReference type="Gene3D" id="1.10.357.10">
    <property type="entry name" value="Tetracycline Repressor, domain 2"/>
    <property type="match status" value="1"/>
</dbReference>
<sequence length="212" mass="23629">MSEPVKRRYDSSRRQEQARENRRRILTAAHDLFVTKGYGRTTIADIATEAGVAPETVYSAFKNKPALLHRTWDMTVGGDDEDVPMLDRPELRALFAEPDLGTRLTAFAVFNTAAMRRTARLHLAVRGAAASDPAAAAMLAEIDRQRLESMGGHAREAAATGQLAVAEEECRDVLFATTDGTLWHQLVERLGWSDERYAAWLGRLWTASFVLR</sequence>
<dbReference type="SUPFAM" id="SSF46689">
    <property type="entry name" value="Homeodomain-like"/>
    <property type="match status" value="1"/>
</dbReference>